<protein>
    <submittedName>
        <fullName evidence="1">Uncharacterized protein</fullName>
    </submittedName>
</protein>
<keyword evidence="2" id="KW-1185">Reference proteome</keyword>
<comment type="caution">
    <text evidence="1">The sequence shown here is derived from an EMBL/GenBank/DDBJ whole genome shotgun (WGS) entry which is preliminary data.</text>
</comment>
<reference evidence="1" key="1">
    <citation type="submission" date="2023-06" db="EMBL/GenBank/DDBJ databases">
        <title>Genomic analysis of the entomopathogenic nematode Steinernema hermaphroditum.</title>
        <authorList>
            <person name="Schwarz E.M."/>
            <person name="Heppert J.K."/>
            <person name="Baniya A."/>
            <person name="Schwartz H.T."/>
            <person name="Tan C.-H."/>
            <person name="Antoshechkin I."/>
            <person name="Sternberg P.W."/>
            <person name="Goodrich-Blair H."/>
            <person name="Dillman A.R."/>
        </authorList>
    </citation>
    <scope>NUCLEOTIDE SEQUENCE</scope>
    <source>
        <strain evidence="1">PS9179</strain>
        <tissue evidence="1">Whole animal</tissue>
    </source>
</reference>
<evidence type="ECO:0000313" key="2">
    <source>
        <dbReference type="Proteomes" id="UP001175271"/>
    </source>
</evidence>
<dbReference type="Proteomes" id="UP001175271">
    <property type="component" value="Unassembled WGS sequence"/>
</dbReference>
<sequence>MKWLLFPVRLPTHCMLAINDSCTKRILILDPGNSPNDVVDKKIKAIINVSTGRQYNTERLQVIKSPTDEKSALFVSYFVNVFLNSPSWITECGVQHELDVKNFKNEIFWHLKPFVNGTADKIVDYTRKRTALQFSKEPLRAVDPDATQRDQICIHCPFIHGGHHSFDMLQHYHNFHDKYYAFRAGNIYCSGFDSNRYMWKAAKWCIFEGVDDDRLNVVVKGAEMEKK</sequence>
<organism evidence="1 2">
    <name type="scientific">Steinernema hermaphroditum</name>
    <dbReference type="NCBI Taxonomy" id="289476"/>
    <lineage>
        <taxon>Eukaryota</taxon>
        <taxon>Metazoa</taxon>
        <taxon>Ecdysozoa</taxon>
        <taxon>Nematoda</taxon>
        <taxon>Chromadorea</taxon>
        <taxon>Rhabditida</taxon>
        <taxon>Tylenchina</taxon>
        <taxon>Panagrolaimomorpha</taxon>
        <taxon>Strongyloidoidea</taxon>
        <taxon>Steinernematidae</taxon>
        <taxon>Steinernema</taxon>
    </lineage>
</organism>
<dbReference type="EMBL" id="JAUCMV010000002">
    <property type="protein sequence ID" value="KAK0421060.1"/>
    <property type="molecule type" value="Genomic_DNA"/>
</dbReference>
<proteinExistence type="predicted"/>
<gene>
    <name evidence="1" type="ORF">QR680_015043</name>
</gene>
<evidence type="ECO:0000313" key="1">
    <source>
        <dbReference type="EMBL" id="KAK0421060.1"/>
    </source>
</evidence>
<accession>A0AA39IAW9</accession>
<dbReference type="AlphaFoldDB" id="A0AA39IAW9"/>
<name>A0AA39IAW9_9BILA</name>